<keyword evidence="3" id="KW-1185">Reference proteome</keyword>
<gene>
    <name evidence="2" type="ORF">DID88_008201</name>
</gene>
<evidence type="ECO:0000313" key="3">
    <source>
        <dbReference type="Proteomes" id="UP000249056"/>
    </source>
</evidence>
<dbReference type="Pfam" id="PF00856">
    <property type="entry name" value="SET"/>
    <property type="match status" value="1"/>
</dbReference>
<accession>A0A395J5C0</accession>
<dbReference type="Proteomes" id="UP000249056">
    <property type="component" value="Unassembled WGS sequence"/>
</dbReference>
<dbReference type="InterPro" id="IPR046341">
    <property type="entry name" value="SET_dom_sf"/>
</dbReference>
<dbReference type="SUPFAM" id="SSF82199">
    <property type="entry name" value="SET domain"/>
    <property type="match status" value="1"/>
</dbReference>
<dbReference type="InterPro" id="IPR050869">
    <property type="entry name" value="H3K4_H4K5_MeTrfase"/>
</dbReference>
<proteinExistence type="predicted"/>
<dbReference type="PANTHER" id="PTHR12197:SF251">
    <property type="entry name" value="EG:BACR7C10.4 PROTEIN"/>
    <property type="match status" value="1"/>
</dbReference>
<dbReference type="OrthoDB" id="3520181at2759"/>
<reference evidence="2 3" key="1">
    <citation type="submission" date="2018-06" db="EMBL/GenBank/DDBJ databases">
        <title>Genome Sequence of the Brown Rot Fungal Pathogen Monilinia fructigena.</title>
        <authorList>
            <person name="Landi L."/>
            <person name="De Miccolis Angelini R.M."/>
            <person name="Pollastro S."/>
            <person name="Abate D."/>
            <person name="Faretra F."/>
            <person name="Romanazzi G."/>
        </authorList>
    </citation>
    <scope>NUCLEOTIDE SEQUENCE [LARGE SCALE GENOMIC DNA]</scope>
    <source>
        <strain evidence="2 3">Mfrg269</strain>
    </source>
</reference>
<dbReference type="PROSITE" id="PS50280">
    <property type="entry name" value="SET"/>
    <property type="match status" value="1"/>
</dbReference>
<dbReference type="AlphaFoldDB" id="A0A395J5C0"/>
<protein>
    <recommendedName>
        <fullName evidence="1">SET domain-containing protein</fullName>
    </recommendedName>
</protein>
<name>A0A395J5C0_9HELO</name>
<dbReference type="EMBL" id="QKRW01000003">
    <property type="protein sequence ID" value="RAL67446.1"/>
    <property type="molecule type" value="Genomic_DNA"/>
</dbReference>
<sequence length="265" mass="30605">MAAINTFFECEVLEEAPGKIGRGLFAEKDLKAGHLLIAEELQMRFGSMAEVTKESVKSNSKWNVMQRAGDPVEFDLLELSHQADIDAGLEEKIYSIYMSNCLETNKHDGGEVFLTIEISIINHSCIPNATWRLNQNHPLEPISIVEVRFVTDVKRGEEITISYCALDAEVLRRQHFLNERYGFYCQCEACVWGIPFYQASQFRRHMIQVIGMDIKITDWRNTQDGEAILQGMITTWENSVMMERALPFLWEGLRYWRVCSSHKWV</sequence>
<organism evidence="2 3">
    <name type="scientific">Monilinia fructigena</name>
    <dbReference type="NCBI Taxonomy" id="38457"/>
    <lineage>
        <taxon>Eukaryota</taxon>
        <taxon>Fungi</taxon>
        <taxon>Dikarya</taxon>
        <taxon>Ascomycota</taxon>
        <taxon>Pezizomycotina</taxon>
        <taxon>Leotiomycetes</taxon>
        <taxon>Helotiales</taxon>
        <taxon>Sclerotiniaceae</taxon>
        <taxon>Monilinia</taxon>
    </lineage>
</organism>
<dbReference type="Gene3D" id="2.170.270.10">
    <property type="entry name" value="SET domain"/>
    <property type="match status" value="1"/>
</dbReference>
<dbReference type="GO" id="GO:0005634">
    <property type="term" value="C:nucleus"/>
    <property type="evidence" value="ECO:0007669"/>
    <property type="project" value="TreeGrafter"/>
</dbReference>
<evidence type="ECO:0000313" key="2">
    <source>
        <dbReference type="EMBL" id="RAL67446.1"/>
    </source>
</evidence>
<dbReference type="InterPro" id="IPR001214">
    <property type="entry name" value="SET_dom"/>
</dbReference>
<dbReference type="CDD" id="cd20071">
    <property type="entry name" value="SET_SMYD"/>
    <property type="match status" value="1"/>
</dbReference>
<evidence type="ECO:0000259" key="1">
    <source>
        <dbReference type="PROSITE" id="PS50280"/>
    </source>
</evidence>
<comment type="caution">
    <text evidence="2">The sequence shown here is derived from an EMBL/GenBank/DDBJ whole genome shotgun (WGS) entry which is preliminary data.</text>
</comment>
<feature type="domain" description="SET" evidence="1">
    <location>
        <begin position="8"/>
        <end position="164"/>
    </location>
</feature>
<dbReference type="PANTHER" id="PTHR12197">
    <property type="entry name" value="HISTONE-LYSINE N-METHYLTRANSFERASE SMYD"/>
    <property type="match status" value="1"/>
</dbReference>